<proteinExistence type="predicted"/>
<sequence length="132" mass="14909">MMVEHRFECVHCDHRVHATGEDSDAARQRARERGADHVNDDHADRLARSVHWPDELPAEELLTGEAAYGSLRGWLVPADDLLVCADCGYYFGRETPERAPVGDAGLVCTVCYQRRVENRQNSVTDAIEDFLR</sequence>
<organism evidence="1 2">
    <name type="scientific">Halorussus aquaticus</name>
    <dbReference type="NCBI Taxonomy" id="2953748"/>
    <lineage>
        <taxon>Archaea</taxon>
        <taxon>Methanobacteriati</taxon>
        <taxon>Methanobacteriota</taxon>
        <taxon>Stenosarchaea group</taxon>
        <taxon>Halobacteria</taxon>
        <taxon>Halobacteriales</taxon>
        <taxon>Haladaptataceae</taxon>
        <taxon>Halorussus</taxon>
    </lineage>
</organism>
<dbReference type="AlphaFoldDB" id="A0ABD5Q108"/>
<dbReference type="EMBL" id="JBHSHT010000001">
    <property type="protein sequence ID" value="MFC4824278.1"/>
    <property type="molecule type" value="Genomic_DNA"/>
</dbReference>
<evidence type="ECO:0000313" key="1">
    <source>
        <dbReference type="EMBL" id="MFC4824278.1"/>
    </source>
</evidence>
<name>A0ABD5Q108_9EURY</name>
<evidence type="ECO:0008006" key="3">
    <source>
        <dbReference type="Google" id="ProtNLM"/>
    </source>
</evidence>
<evidence type="ECO:0000313" key="2">
    <source>
        <dbReference type="Proteomes" id="UP001595945"/>
    </source>
</evidence>
<dbReference type="Proteomes" id="UP001595945">
    <property type="component" value="Unassembled WGS sequence"/>
</dbReference>
<reference evidence="1 2" key="1">
    <citation type="journal article" date="2019" name="Int. J. Syst. Evol. Microbiol.">
        <title>The Global Catalogue of Microorganisms (GCM) 10K type strain sequencing project: providing services to taxonomists for standard genome sequencing and annotation.</title>
        <authorList>
            <consortium name="The Broad Institute Genomics Platform"/>
            <consortium name="The Broad Institute Genome Sequencing Center for Infectious Disease"/>
            <person name="Wu L."/>
            <person name="Ma J."/>
        </authorList>
    </citation>
    <scope>NUCLEOTIDE SEQUENCE [LARGE SCALE GENOMIC DNA]</scope>
    <source>
        <strain evidence="1 2">XZYJ18</strain>
    </source>
</reference>
<protein>
    <recommendedName>
        <fullName evidence="3">Small CPxCG-related zinc finger protein</fullName>
    </recommendedName>
</protein>
<comment type="caution">
    <text evidence="1">The sequence shown here is derived from an EMBL/GenBank/DDBJ whole genome shotgun (WGS) entry which is preliminary data.</text>
</comment>
<gene>
    <name evidence="1" type="ORF">ACFO9K_08380</name>
</gene>
<dbReference type="GeneID" id="73045039"/>
<dbReference type="RefSeq" id="WP_254269964.1">
    <property type="nucleotide sequence ID" value="NZ_CP100400.1"/>
</dbReference>
<keyword evidence="2" id="KW-1185">Reference proteome</keyword>
<accession>A0ABD5Q108</accession>